<evidence type="ECO:0000313" key="1">
    <source>
        <dbReference type="EMBL" id="SVC46378.1"/>
    </source>
</evidence>
<proteinExistence type="predicted"/>
<gene>
    <name evidence="1" type="ORF">METZ01_LOCUS299232</name>
</gene>
<name>A0A382MCW8_9ZZZZ</name>
<protein>
    <submittedName>
        <fullName evidence="1">Uncharacterized protein</fullName>
    </submittedName>
</protein>
<accession>A0A382MCW8</accession>
<sequence length="137" mass="16097">MRKILFFLILFLFSTEKLLANINKSADSVIGCNSEVSEEYLKKANQLKINKIEIDIHNYRSWIVNSIRILTSRSRYIPERHKRRFDATIVVNYENGTRCVFQGRIRHHGDEKDHISLLDNTIIQSLDVHSKMVKPKI</sequence>
<organism evidence="1">
    <name type="scientific">marine metagenome</name>
    <dbReference type="NCBI Taxonomy" id="408172"/>
    <lineage>
        <taxon>unclassified sequences</taxon>
        <taxon>metagenomes</taxon>
        <taxon>ecological metagenomes</taxon>
    </lineage>
</organism>
<dbReference type="AlphaFoldDB" id="A0A382MCW8"/>
<reference evidence="1" key="1">
    <citation type="submission" date="2018-05" db="EMBL/GenBank/DDBJ databases">
        <authorList>
            <person name="Lanie J.A."/>
            <person name="Ng W.-L."/>
            <person name="Kazmierczak K.M."/>
            <person name="Andrzejewski T.M."/>
            <person name="Davidsen T.M."/>
            <person name="Wayne K.J."/>
            <person name="Tettelin H."/>
            <person name="Glass J.I."/>
            <person name="Rusch D."/>
            <person name="Podicherti R."/>
            <person name="Tsui H.-C.T."/>
            <person name="Winkler M.E."/>
        </authorList>
    </citation>
    <scope>NUCLEOTIDE SEQUENCE</scope>
</reference>
<dbReference type="EMBL" id="UINC01092631">
    <property type="protein sequence ID" value="SVC46378.1"/>
    <property type="molecule type" value="Genomic_DNA"/>
</dbReference>